<keyword evidence="3" id="KW-0808">Transferase</keyword>
<accession>A0A243QC53</accession>
<dbReference type="EMBL" id="NGFO01000010">
    <property type="protein sequence ID" value="OUC78898.1"/>
    <property type="molecule type" value="Genomic_DNA"/>
</dbReference>
<feature type="region of interest" description="Disordered" evidence="1">
    <location>
        <begin position="1"/>
        <end position="64"/>
    </location>
</feature>
<dbReference type="STRING" id="417102.CA982_10955"/>
<comment type="caution">
    <text evidence="3">The sequence shown here is derived from an EMBL/GenBank/DDBJ whole genome shotgun (WGS) entry which is preliminary data.</text>
</comment>
<dbReference type="PANTHER" id="PTHR21310:SF40">
    <property type="entry name" value="AMINOGLYCOSIDE PHOSPHOTRANSFERASE DOMAIN-CONTAINING PROTEIN-RELATED"/>
    <property type="match status" value="1"/>
</dbReference>
<dbReference type="Gene3D" id="3.90.1200.10">
    <property type="match status" value="1"/>
</dbReference>
<sequence>MATEPAVEQVDHLQRSSRDNASVPDTLARWLAEQSDTPDAVPEVTVTASGDSNGMSSETIPVSVSWPGEPTRHWVMRMAPSSADVPVFRSYRMDHQYETMRLIAQLSDVPVPAVHHLEPSGTLLGAPFFLMDRCEGEVPPDVMPYTFGDNWFGDATEADRRRAQESAVGVIADLHSIPDAARQFGFLADDLPAGDTPLARLLAWLQDWYDFSVEGIGRSPLVERALAWLADNFPDDVAHTEPVLSWGDSRIGNMMFADFTTTAVLDWEMARTGPRELDIAWVVFAHQVFHELATMAGLPGLPDLLRESDVRDTYRQRTGVELGDLRWFYVHAAVQWCCVFMRTGARRVHFGELDRPDDVDGTLFYHRPLLERLLEED</sequence>
<feature type="domain" description="Aminoglycoside phosphotransferase" evidence="2">
    <location>
        <begin position="72"/>
        <end position="283"/>
    </location>
</feature>
<dbReference type="Gene3D" id="3.30.200.20">
    <property type="entry name" value="Phosphorylase Kinase, domain 1"/>
    <property type="match status" value="1"/>
</dbReference>
<dbReference type="InterPro" id="IPR011009">
    <property type="entry name" value="Kinase-like_dom_sf"/>
</dbReference>
<evidence type="ECO:0000313" key="3">
    <source>
        <dbReference type="EMBL" id="OUC78898.1"/>
    </source>
</evidence>
<dbReference type="Pfam" id="PF01636">
    <property type="entry name" value="APH"/>
    <property type="match status" value="1"/>
</dbReference>
<reference evidence="3 4" key="1">
    <citation type="submission" date="2017-05" db="EMBL/GenBank/DDBJ databases">
        <title>Biotechnological potential of actinobacteria isolated from South African environments.</title>
        <authorList>
            <person name="Le Roes-Hill M."/>
            <person name="Prins A."/>
            <person name="Durrell K.A."/>
        </authorList>
    </citation>
    <scope>NUCLEOTIDE SEQUENCE [LARGE SCALE GENOMIC DNA]</scope>
    <source>
        <strain evidence="3">BS2</strain>
    </source>
</reference>
<dbReference type="InterPro" id="IPR041726">
    <property type="entry name" value="ACAD10_11_N"/>
</dbReference>
<dbReference type="GO" id="GO:0016740">
    <property type="term" value="F:transferase activity"/>
    <property type="evidence" value="ECO:0007669"/>
    <property type="project" value="UniProtKB-KW"/>
</dbReference>
<evidence type="ECO:0000259" key="2">
    <source>
        <dbReference type="Pfam" id="PF01636"/>
    </source>
</evidence>
<dbReference type="InterPro" id="IPR051678">
    <property type="entry name" value="AGP_Transferase"/>
</dbReference>
<organism evidence="3 4">
    <name type="scientific">Gordonia lacunae</name>
    <dbReference type="NCBI Taxonomy" id="417102"/>
    <lineage>
        <taxon>Bacteria</taxon>
        <taxon>Bacillati</taxon>
        <taxon>Actinomycetota</taxon>
        <taxon>Actinomycetes</taxon>
        <taxon>Mycobacteriales</taxon>
        <taxon>Gordoniaceae</taxon>
        <taxon>Gordonia</taxon>
    </lineage>
</organism>
<keyword evidence="4" id="KW-1185">Reference proteome</keyword>
<gene>
    <name evidence="3" type="ORF">CA982_10955</name>
</gene>
<dbReference type="AlphaFoldDB" id="A0A243QC53"/>
<evidence type="ECO:0000256" key="1">
    <source>
        <dbReference type="SAM" id="MobiDB-lite"/>
    </source>
</evidence>
<dbReference type="PANTHER" id="PTHR21310">
    <property type="entry name" value="AMINOGLYCOSIDE PHOSPHOTRANSFERASE-RELATED-RELATED"/>
    <property type="match status" value="1"/>
</dbReference>
<dbReference type="OrthoDB" id="3339041at2"/>
<protein>
    <submittedName>
        <fullName evidence="3">Aminoglycoside phosphotransferase</fullName>
    </submittedName>
</protein>
<dbReference type="InterPro" id="IPR002575">
    <property type="entry name" value="Aminoglycoside_PTrfase"/>
</dbReference>
<feature type="compositionally biased region" description="Basic and acidic residues" evidence="1">
    <location>
        <begin position="9"/>
        <end position="18"/>
    </location>
</feature>
<dbReference type="RefSeq" id="WP_086535361.1">
    <property type="nucleotide sequence ID" value="NZ_NGFO01000010.1"/>
</dbReference>
<dbReference type="CDD" id="cd05154">
    <property type="entry name" value="ACAD10_11_N-like"/>
    <property type="match status" value="1"/>
</dbReference>
<name>A0A243QC53_9ACTN</name>
<feature type="compositionally biased region" description="Polar residues" evidence="1">
    <location>
        <begin position="46"/>
        <end position="62"/>
    </location>
</feature>
<evidence type="ECO:0000313" key="4">
    <source>
        <dbReference type="Proteomes" id="UP000194632"/>
    </source>
</evidence>
<proteinExistence type="predicted"/>
<dbReference type="SUPFAM" id="SSF56112">
    <property type="entry name" value="Protein kinase-like (PK-like)"/>
    <property type="match status" value="1"/>
</dbReference>
<dbReference type="Proteomes" id="UP000194632">
    <property type="component" value="Unassembled WGS sequence"/>
</dbReference>